<organism evidence="2">
    <name type="scientific">Candidatus Fermentithermobacillus carboniphilus</name>
    <dbReference type="NCBI Taxonomy" id="3085328"/>
    <lineage>
        <taxon>Bacteria</taxon>
        <taxon>Bacillati</taxon>
        <taxon>Bacillota</taxon>
        <taxon>Candidatus Fermentithermobacillia</taxon>
        <taxon>Candidatus Fermentithermobacillales</taxon>
        <taxon>Candidatus Fermentithermobacillaceae</taxon>
        <taxon>Candidatus Fermentithermobacillus</taxon>
    </lineage>
</organism>
<name>A0AAT9LD15_9FIRM</name>
<reference evidence="2" key="1">
    <citation type="submission" date="2020-10" db="EMBL/GenBank/DDBJ databases">
        <authorList>
            <person name="Kadnikov V."/>
            <person name="Beletsky A.V."/>
            <person name="Mardanov A.V."/>
            <person name="Karnachuk O.V."/>
            <person name="Ravin N.V."/>
        </authorList>
    </citation>
    <scope>NUCLEOTIDE SEQUENCE</scope>
    <source>
        <strain evidence="2">Bu02</strain>
    </source>
</reference>
<evidence type="ECO:0000313" key="2">
    <source>
        <dbReference type="EMBL" id="QUL97785.1"/>
    </source>
</evidence>
<keyword evidence="2" id="KW-0378">Hydrolase</keyword>
<accession>A0AAT9LD15</accession>
<dbReference type="KEGG" id="fcz:IMF26_06645"/>
<dbReference type="NCBIfam" id="TIGR02688">
    <property type="entry name" value="BREX system Lon protease-like protein BrxL"/>
    <property type="match status" value="1"/>
</dbReference>
<dbReference type="InterPro" id="IPR046838">
    <property type="entry name" value="BrxL_N"/>
</dbReference>
<dbReference type="GO" id="GO:0006508">
    <property type="term" value="P:proteolysis"/>
    <property type="evidence" value="ECO:0007669"/>
    <property type="project" value="UniProtKB-KW"/>
</dbReference>
<reference evidence="2" key="2">
    <citation type="journal article" date="2023" name="Biology">
        <title>Prokaryotic Life Associated with Coal-Fire Gas Vents Revealed by Metagenomics.</title>
        <authorList>
            <person name="Kadnikov V.V."/>
            <person name="Mardanov A.V."/>
            <person name="Beletsky A.V."/>
            <person name="Karnachuk O.V."/>
            <person name="Ravin N.V."/>
        </authorList>
    </citation>
    <scope>NUCLEOTIDE SEQUENCE</scope>
    <source>
        <strain evidence="2">Bu02</strain>
    </source>
</reference>
<protein>
    <submittedName>
        <fullName evidence="2">BREX system Lon protease-like protein BrxL</fullName>
    </submittedName>
</protein>
<dbReference type="GO" id="GO:0008233">
    <property type="term" value="F:peptidase activity"/>
    <property type="evidence" value="ECO:0007669"/>
    <property type="project" value="UniProtKB-KW"/>
</dbReference>
<dbReference type="Pfam" id="PF13337">
    <property type="entry name" value="BrxL_ATPase"/>
    <property type="match status" value="1"/>
</dbReference>
<sequence length="477" mass="55204">MEEKVRSCFQDMTVYKRPSQNKFFSSLSIPPYLRDWLMMRFADEKGNVDLEQVAAFVRENIPGEREWGLLKSAMIQDGRSVRFLAKLRVDIDVSTGEGLFSLPDLGFPTRKREAIVDERVLSGHRNELLADSETWGVIECEWRRRIVGGQERDGAIYMTDFKPFQPYTVDLQFFQEARKEFTLEEWIDTILMAIDFNPAGFLNVSQKLTLLSRLLPFVERRVNLIELAPKGTGKSYVMSQISKYGWLVSGGSITRARLFYDIGRKTPGLVSRYDYIALDEVQTITFVDVDEMRGALKGYLESGDYRVGDYRGVGDAGVILMGNIPDEKMNENINMFTELPYAFQESALIDRFHGFIRGWQVPRMRENMKAEGWALNVEYFSEILHALRSEITYAALVDELLEVPRSADTRDTTAIKRLCTGFMKLFFPHVQRIDDVDKEQFEDYCLRPALQMRAVIRRQLHLMDPEYQDSIPDIKVR</sequence>
<gene>
    <name evidence="2" type="primary">brxL</name>
    <name evidence="2" type="ORF">IMF26_06645</name>
</gene>
<dbReference type="EMBL" id="CP062796">
    <property type="protein sequence ID" value="QUL97785.1"/>
    <property type="molecule type" value="Genomic_DNA"/>
</dbReference>
<dbReference type="InterPro" id="IPR014061">
    <property type="entry name" value="BrxL-like"/>
</dbReference>
<dbReference type="AlphaFoldDB" id="A0AAT9LD15"/>
<keyword evidence="2" id="KW-0645">Protease</keyword>
<proteinExistence type="predicted"/>
<dbReference type="Pfam" id="PF20442">
    <property type="entry name" value="BrxL_N"/>
    <property type="match status" value="1"/>
</dbReference>
<feature type="domain" description="BREX system Lon protease-like BrxL N-terminal" evidence="1">
    <location>
        <begin position="8"/>
        <end position="142"/>
    </location>
</feature>
<evidence type="ECO:0000259" key="1">
    <source>
        <dbReference type="Pfam" id="PF20442"/>
    </source>
</evidence>